<proteinExistence type="predicted"/>
<sequence>MTTFLYGLGGGRRRIPAAPTLKQTRTGLLPVAEGRVELVGQDSTCHAVQYDFTSCGSAAGAIALADVNESLAQWLQGHEPDLPEGLAKLEMPSVPLDTGGRFEWLQKNLKQISNHRALGPFTWPSGAGTPPWGAKRVMSLGSGVRYIDRMVVNTSMRQRERTLTAAAVAADLGYPVLLYVGGDSSKGWKTAVPRHVVVLHGGPAPIEETEGFLDDLDTEARLTKMAREIKDRLQAARGEVFDPSLLIYDPATGTNTAVTMKQLMSNSVPATALGGWPHIVWMVLPVQR</sequence>
<gene>
    <name evidence="1" type="ORF">V5R04_03500</name>
</gene>
<name>A0AAU7DZ35_9MICO</name>
<reference evidence="1" key="1">
    <citation type="submission" date="2024-02" db="EMBL/GenBank/DDBJ databases">
        <title>Tomenella chthoni gen. nov. sp. nov., a member of the family Jonesiaceae isolated from bat guano.</title>
        <authorList>
            <person name="Miller S.L."/>
            <person name="King J."/>
            <person name="Sankaranarayanan K."/>
            <person name="Lawson P.A."/>
        </authorList>
    </citation>
    <scope>NUCLEOTIDE SEQUENCE</scope>
    <source>
        <strain evidence="1">BS-20</strain>
    </source>
</reference>
<protein>
    <submittedName>
        <fullName evidence="1">Uncharacterized protein</fullName>
    </submittedName>
</protein>
<organism evidence="1">
    <name type="scientific">Jonesiaceae bacterium BS-20</name>
    <dbReference type="NCBI Taxonomy" id="3120821"/>
    <lineage>
        <taxon>Bacteria</taxon>
        <taxon>Bacillati</taxon>
        <taxon>Actinomycetota</taxon>
        <taxon>Actinomycetes</taxon>
        <taxon>Micrococcales</taxon>
        <taxon>Jonesiaceae</taxon>
    </lineage>
</organism>
<accession>A0AAU7DZ35</accession>
<evidence type="ECO:0000313" key="1">
    <source>
        <dbReference type="EMBL" id="XBH22307.1"/>
    </source>
</evidence>
<dbReference type="EMBL" id="CP146203">
    <property type="protein sequence ID" value="XBH22307.1"/>
    <property type="molecule type" value="Genomic_DNA"/>
</dbReference>
<dbReference type="AlphaFoldDB" id="A0AAU7DZ35"/>